<gene>
    <name evidence="4" type="primary">proC</name>
    <name evidence="10" type="ORF">W822_18580</name>
</gene>
<evidence type="ECO:0000259" key="8">
    <source>
        <dbReference type="Pfam" id="PF03807"/>
    </source>
</evidence>
<organism evidence="10 11">
    <name type="scientific">Advenella kashmirensis W13003</name>
    <dbReference type="NCBI Taxonomy" id="1424334"/>
    <lineage>
        <taxon>Bacteria</taxon>
        <taxon>Pseudomonadati</taxon>
        <taxon>Pseudomonadota</taxon>
        <taxon>Betaproteobacteria</taxon>
        <taxon>Burkholderiales</taxon>
        <taxon>Alcaligenaceae</taxon>
    </lineage>
</organism>
<dbReference type="GO" id="GO:0005737">
    <property type="term" value="C:cytoplasm"/>
    <property type="evidence" value="ECO:0007669"/>
    <property type="project" value="UniProtKB-SubCell"/>
</dbReference>
<dbReference type="InterPro" id="IPR028939">
    <property type="entry name" value="P5C_Rdtase_cat_N"/>
</dbReference>
<dbReference type="PIRSF" id="PIRSF000193">
    <property type="entry name" value="Pyrrol-5-carb_rd"/>
    <property type="match status" value="1"/>
</dbReference>
<dbReference type="SUPFAM" id="SSF48179">
    <property type="entry name" value="6-phosphogluconate dehydrogenase C-terminal domain-like"/>
    <property type="match status" value="1"/>
</dbReference>
<evidence type="ECO:0000256" key="2">
    <source>
        <dbReference type="ARBA" id="ARBA00022857"/>
    </source>
</evidence>
<dbReference type="AlphaFoldDB" id="V8QPL6"/>
<comment type="similarity">
    <text evidence="1 4 7">Belongs to the pyrroline-5-carboxylate reductase family.</text>
</comment>
<dbReference type="FunFam" id="1.10.3730.10:FF:000001">
    <property type="entry name" value="Pyrroline-5-carboxylate reductase"/>
    <property type="match status" value="1"/>
</dbReference>
<dbReference type="SUPFAM" id="SSF51735">
    <property type="entry name" value="NAD(P)-binding Rossmann-fold domains"/>
    <property type="match status" value="1"/>
</dbReference>
<comment type="catalytic activity">
    <reaction evidence="4 7">
        <text>L-proline + NADP(+) = (S)-1-pyrroline-5-carboxylate + NADPH + 2 H(+)</text>
        <dbReference type="Rhea" id="RHEA:14109"/>
        <dbReference type="ChEBI" id="CHEBI:15378"/>
        <dbReference type="ChEBI" id="CHEBI:17388"/>
        <dbReference type="ChEBI" id="CHEBI:57783"/>
        <dbReference type="ChEBI" id="CHEBI:58349"/>
        <dbReference type="ChEBI" id="CHEBI:60039"/>
        <dbReference type="EC" id="1.5.1.2"/>
    </reaction>
</comment>
<proteinExistence type="inferred from homology"/>
<keyword evidence="11" id="KW-1185">Reference proteome</keyword>
<dbReference type="Pfam" id="PF14748">
    <property type="entry name" value="P5CR_dimer"/>
    <property type="match status" value="1"/>
</dbReference>
<dbReference type="NCBIfam" id="TIGR00112">
    <property type="entry name" value="proC"/>
    <property type="match status" value="1"/>
</dbReference>
<dbReference type="GO" id="GO:0055129">
    <property type="term" value="P:L-proline biosynthetic process"/>
    <property type="evidence" value="ECO:0007669"/>
    <property type="project" value="UniProtKB-UniRule"/>
</dbReference>
<dbReference type="PROSITE" id="PS00521">
    <property type="entry name" value="P5CR"/>
    <property type="match status" value="1"/>
</dbReference>
<dbReference type="InterPro" id="IPR000304">
    <property type="entry name" value="Pyrroline-COOH_reductase"/>
</dbReference>
<keyword evidence="3 4" id="KW-0560">Oxidoreductase</keyword>
<reference evidence="10 11" key="1">
    <citation type="journal article" date="2014" name="Genome Announc.">
        <title>Draft Genome Sequence of Advenella kashmirensis Strain W13003, a Polycyclic Aromatic Hydrocarbon-Degrading Bacterium.</title>
        <authorList>
            <person name="Wang X."/>
            <person name="Jin D."/>
            <person name="Zhou L."/>
            <person name="Wu L."/>
            <person name="An W."/>
            <person name="Zhao L."/>
        </authorList>
    </citation>
    <scope>NUCLEOTIDE SEQUENCE [LARGE SCALE GENOMIC DNA]</scope>
    <source>
        <strain evidence="10 11">W13003</strain>
    </source>
</reference>
<keyword evidence="4 7" id="KW-0641">Proline biosynthesis</keyword>
<evidence type="ECO:0000256" key="6">
    <source>
        <dbReference type="PIRSR" id="PIRSR000193-1"/>
    </source>
</evidence>
<evidence type="ECO:0000256" key="1">
    <source>
        <dbReference type="ARBA" id="ARBA00005525"/>
    </source>
</evidence>
<dbReference type="InterPro" id="IPR036291">
    <property type="entry name" value="NAD(P)-bd_dom_sf"/>
</dbReference>
<dbReference type="InterPro" id="IPR008927">
    <property type="entry name" value="6-PGluconate_DH-like_C_sf"/>
</dbReference>
<protein>
    <recommendedName>
        <fullName evidence="4 5">Pyrroline-5-carboxylate reductase</fullName>
        <shortName evidence="4">P5C reductase</shortName>
        <shortName evidence="4">P5CR</shortName>
        <ecNumber evidence="4 5">1.5.1.2</ecNumber>
    </recommendedName>
    <alternativeName>
        <fullName evidence="4">PCA reductase</fullName>
    </alternativeName>
</protein>
<dbReference type="PANTHER" id="PTHR11645:SF0">
    <property type="entry name" value="PYRROLINE-5-CARBOXYLATE REDUCTASE 3"/>
    <property type="match status" value="1"/>
</dbReference>
<dbReference type="PANTHER" id="PTHR11645">
    <property type="entry name" value="PYRROLINE-5-CARBOXYLATE REDUCTASE"/>
    <property type="match status" value="1"/>
</dbReference>
<comment type="subcellular location">
    <subcellularLocation>
        <location evidence="4">Cytoplasm</location>
    </subcellularLocation>
</comment>
<comment type="pathway">
    <text evidence="4 7">Amino-acid biosynthesis; L-proline biosynthesis; L-proline from L-glutamate 5-semialdehyde: step 1/1.</text>
</comment>
<comment type="function">
    <text evidence="4">Catalyzes the reduction of 1-pyrroline-5-carboxylate (PCA) to L-proline.</text>
</comment>
<dbReference type="Proteomes" id="UP000018733">
    <property type="component" value="Unassembled WGS sequence"/>
</dbReference>
<feature type="binding site" evidence="6">
    <location>
        <begin position="8"/>
        <end position="13"/>
    </location>
    <ligand>
        <name>NADP(+)</name>
        <dbReference type="ChEBI" id="CHEBI:58349"/>
    </ligand>
</feature>
<keyword evidence="4 7" id="KW-0028">Amino-acid biosynthesis</keyword>
<dbReference type="HAMAP" id="MF_01925">
    <property type="entry name" value="P5C_reductase"/>
    <property type="match status" value="1"/>
</dbReference>
<dbReference type="EC" id="1.5.1.2" evidence="4 5"/>
<dbReference type="OrthoDB" id="9805754at2"/>
<comment type="catalytic activity">
    <reaction evidence="4">
        <text>L-proline + NAD(+) = (S)-1-pyrroline-5-carboxylate + NADH + 2 H(+)</text>
        <dbReference type="Rhea" id="RHEA:14105"/>
        <dbReference type="ChEBI" id="CHEBI:15378"/>
        <dbReference type="ChEBI" id="CHEBI:17388"/>
        <dbReference type="ChEBI" id="CHEBI:57540"/>
        <dbReference type="ChEBI" id="CHEBI:57945"/>
        <dbReference type="ChEBI" id="CHEBI:60039"/>
        <dbReference type="EC" id="1.5.1.2"/>
    </reaction>
</comment>
<feature type="binding site" evidence="6">
    <location>
        <begin position="64"/>
        <end position="67"/>
    </location>
    <ligand>
        <name>NADP(+)</name>
        <dbReference type="ChEBI" id="CHEBI:58349"/>
    </ligand>
</feature>
<sequence>MEMNILFLGYGKMGSTLGEAWLAQGIASQITAVDPQADNNEFQATVVKQAVPVTESTFDLIVVAVKPALVGQVLSCLPAQTGADTCIVSLAAGVTTQRLQTALAIPAPVVRAMPNTAVQVLAGCTGLYTSQPLSEKQHDMITTLFDSVGRAYWLEKERELDAVTAISGSGPAYYHLFSEALADSALALGLPPGIATDLAKYTALGAAKLQCLPDSDLAALRRNVTSPNGTTHAAIETFEQAGVLRQLVAAATSAAYRRSIELGQPDRQ</sequence>
<accession>V8QPL6</accession>
<name>V8QPL6_9BURK</name>
<dbReference type="Gene3D" id="1.10.3730.10">
    <property type="entry name" value="ProC C-terminal domain-like"/>
    <property type="match status" value="1"/>
</dbReference>
<dbReference type="EMBL" id="AYXT01000012">
    <property type="protein sequence ID" value="ETF01265.1"/>
    <property type="molecule type" value="Genomic_DNA"/>
</dbReference>
<dbReference type="HOGENOM" id="CLU_042344_0_2_4"/>
<evidence type="ECO:0000256" key="5">
    <source>
        <dbReference type="NCBIfam" id="TIGR00112"/>
    </source>
</evidence>
<dbReference type="Gene3D" id="3.40.50.720">
    <property type="entry name" value="NAD(P)-binding Rossmann-like Domain"/>
    <property type="match status" value="1"/>
</dbReference>
<dbReference type="InterPro" id="IPR053790">
    <property type="entry name" value="P5CR-like_CS"/>
</dbReference>
<evidence type="ECO:0000259" key="9">
    <source>
        <dbReference type="Pfam" id="PF14748"/>
    </source>
</evidence>
<keyword evidence="4" id="KW-0963">Cytoplasm</keyword>
<evidence type="ECO:0000256" key="7">
    <source>
        <dbReference type="RuleBase" id="RU003903"/>
    </source>
</evidence>
<evidence type="ECO:0000313" key="11">
    <source>
        <dbReference type="Proteomes" id="UP000018733"/>
    </source>
</evidence>
<dbReference type="UniPathway" id="UPA00098">
    <property type="reaction ID" value="UER00361"/>
</dbReference>
<dbReference type="eggNOG" id="COG0345">
    <property type="taxonomic scope" value="Bacteria"/>
</dbReference>
<evidence type="ECO:0000313" key="10">
    <source>
        <dbReference type="EMBL" id="ETF01265.1"/>
    </source>
</evidence>
<dbReference type="PATRIC" id="fig|1424334.3.peg.3730"/>
<evidence type="ECO:0000256" key="3">
    <source>
        <dbReference type="ARBA" id="ARBA00023002"/>
    </source>
</evidence>
<dbReference type="STRING" id="1424334.W822_18580"/>
<dbReference type="Pfam" id="PF03807">
    <property type="entry name" value="F420_oxidored"/>
    <property type="match status" value="1"/>
</dbReference>
<dbReference type="InterPro" id="IPR029036">
    <property type="entry name" value="P5CR_dimer"/>
</dbReference>
<keyword evidence="2 4" id="KW-0521">NADP</keyword>
<dbReference type="GO" id="GO:0004735">
    <property type="term" value="F:pyrroline-5-carboxylate reductase activity"/>
    <property type="evidence" value="ECO:0007669"/>
    <property type="project" value="UniProtKB-UniRule"/>
</dbReference>
<comment type="caution">
    <text evidence="10">The sequence shown here is derived from an EMBL/GenBank/DDBJ whole genome shotgun (WGS) entry which is preliminary data.</text>
</comment>
<feature type="domain" description="Pyrroline-5-carboxylate reductase dimerisation" evidence="9">
    <location>
        <begin position="157"/>
        <end position="262"/>
    </location>
</feature>
<feature type="domain" description="Pyrroline-5-carboxylate reductase catalytic N-terminal" evidence="8">
    <location>
        <begin position="5"/>
        <end position="93"/>
    </location>
</feature>
<evidence type="ECO:0000256" key="4">
    <source>
        <dbReference type="HAMAP-Rule" id="MF_01925"/>
    </source>
</evidence>